<keyword evidence="5 7" id="KW-1133">Transmembrane helix</keyword>
<evidence type="ECO:0000256" key="1">
    <source>
        <dbReference type="ARBA" id="ARBA00004141"/>
    </source>
</evidence>
<feature type="transmembrane region" description="Helical" evidence="7">
    <location>
        <begin position="32"/>
        <end position="54"/>
    </location>
</feature>
<feature type="transmembrane region" description="Helical" evidence="7">
    <location>
        <begin position="120"/>
        <end position="140"/>
    </location>
</feature>
<feature type="transmembrane region" description="Helical" evidence="7">
    <location>
        <begin position="397"/>
        <end position="414"/>
    </location>
</feature>
<evidence type="ECO:0000259" key="8">
    <source>
        <dbReference type="Pfam" id="PF01699"/>
    </source>
</evidence>
<keyword evidence="10" id="KW-1185">Reference proteome</keyword>
<gene>
    <name evidence="9" type="ORF">AV274_2425</name>
</gene>
<evidence type="ECO:0000256" key="2">
    <source>
        <dbReference type="ARBA" id="ARBA00005364"/>
    </source>
</evidence>
<evidence type="ECO:0000256" key="3">
    <source>
        <dbReference type="ARBA" id="ARBA00022449"/>
    </source>
</evidence>
<dbReference type="OrthoDB" id="2127281at2759"/>
<dbReference type="EMBL" id="LXWW01000113">
    <property type="protein sequence ID" value="OAO15843.1"/>
    <property type="molecule type" value="Genomic_DNA"/>
</dbReference>
<feature type="transmembrane region" description="Helical" evidence="7">
    <location>
        <begin position="246"/>
        <end position="269"/>
    </location>
</feature>
<dbReference type="Pfam" id="PF01699">
    <property type="entry name" value="Na_Ca_ex"/>
    <property type="match status" value="2"/>
</dbReference>
<evidence type="ECO:0000313" key="9">
    <source>
        <dbReference type="EMBL" id="OAO15843.1"/>
    </source>
</evidence>
<protein>
    <submittedName>
        <fullName evidence="9">Sodium/potassium/calcium exchanger 4</fullName>
    </submittedName>
</protein>
<evidence type="ECO:0000256" key="7">
    <source>
        <dbReference type="SAM" id="Phobius"/>
    </source>
</evidence>
<dbReference type="STRING" id="478820.A0A196SFQ5"/>
<keyword evidence="4 7" id="KW-0812">Transmembrane</keyword>
<feature type="transmembrane region" description="Helical" evidence="7">
    <location>
        <begin position="95"/>
        <end position="114"/>
    </location>
</feature>
<dbReference type="Proteomes" id="UP000078348">
    <property type="component" value="Unassembled WGS sequence"/>
</dbReference>
<dbReference type="GO" id="GO:0006874">
    <property type="term" value="P:intracellular calcium ion homeostasis"/>
    <property type="evidence" value="ECO:0007669"/>
    <property type="project" value="TreeGrafter"/>
</dbReference>
<keyword evidence="3" id="KW-0050">Antiport</keyword>
<feature type="transmembrane region" description="Helical" evidence="7">
    <location>
        <begin position="60"/>
        <end position="83"/>
    </location>
</feature>
<dbReference type="InterPro" id="IPR044880">
    <property type="entry name" value="NCX_ion-bd_dom_sf"/>
</dbReference>
<evidence type="ECO:0000313" key="10">
    <source>
        <dbReference type="Proteomes" id="UP000078348"/>
    </source>
</evidence>
<name>A0A196SFQ5_BLAHN</name>
<feature type="transmembrane region" description="Helical" evidence="7">
    <location>
        <begin position="357"/>
        <end position="377"/>
    </location>
</feature>
<comment type="caution">
    <text evidence="9">The sequence shown here is derived from an EMBL/GenBank/DDBJ whole genome shotgun (WGS) entry which is preliminary data.</text>
</comment>
<dbReference type="PANTHER" id="PTHR10846:SF8">
    <property type="entry name" value="INNER MEMBRANE PROTEIN YRBG"/>
    <property type="match status" value="1"/>
</dbReference>
<keyword evidence="6 7" id="KW-0472">Membrane</keyword>
<evidence type="ECO:0000256" key="6">
    <source>
        <dbReference type="ARBA" id="ARBA00023136"/>
    </source>
</evidence>
<dbReference type="PANTHER" id="PTHR10846">
    <property type="entry name" value="SODIUM/POTASSIUM/CALCIUM EXCHANGER"/>
    <property type="match status" value="1"/>
</dbReference>
<sequence>MICLQTIARNFLISSLEVLCVKVGLKEDVAGATFMAFGSSISVMLISFITIYHGGDYIDLGIGSVVGAGFFCSLIIPAVCAMVSAKPIEIRRDIFVRDLVFYLLCLVGLIIFIADKTLYAMEGLYLLVVYIGYIIYIVLVPKVQKTFRSRQAGNDAVNNASLLTSAFEEEEDAAYAPIDDLPDVNPDIAVEEAVNPAEAPAPARGSVMKTVTEPIAKGYNMVFVAPVEWLFNHLIPKCSIGTRFEYLFPITMVESLLFIFLITFVTSAVCQRWQKLLEGVGFSANIGTVIGMLLVAFVLCMPDMKYDLEMTRKGHGYAAVNNAFSSQVMVMSLGFGLPVMIYGFATHEGLAVPSYKLVIQSVIMLSCAVIVFILMSLVPSIISKDKNCKLDDLRGKILGGITFILIIVFFVLSLKKQL</sequence>
<feature type="transmembrane region" description="Helical" evidence="7">
    <location>
        <begin position="323"/>
        <end position="345"/>
    </location>
</feature>
<feature type="domain" description="Sodium/calcium exchanger membrane region" evidence="8">
    <location>
        <begin position="257"/>
        <end position="412"/>
    </location>
</feature>
<accession>A0A196SFQ5</accession>
<dbReference type="GO" id="GO:0005262">
    <property type="term" value="F:calcium channel activity"/>
    <property type="evidence" value="ECO:0007669"/>
    <property type="project" value="TreeGrafter"/>
</dbReference>
<comment type="subcellular location">
    <subcellularLocation>
        <location evidence="1">Membrane</location>
        <topology evidence="1">Multi-pass membrane protein</topology>
    </subcellularLocation>
</comment>
<organism evidence="9 10">
    <name type="scientific">Blastocystis sp. subtype 1 (strain ATCC 50177 / NandII)</name>
    <dbReference type="NCBI Taxonomy" id="478820"/>
    <lineage>
        <taxon>Eukaryota</taxon>
        <taxon>Sar</taxon>
        <taxon>Stramenopiles</taxon>
        <taxon>Bigyra</taxon>
        <taxon>Opalozoa</taxon>
        <taxon>Opalinata</taxon>
        <taxon>Blastocystidae</taxon>
        <taxon>Blastocystis</taxon>
    </lineage>
</organism>
<evidence type="ECO:0000256" key="4">
    <source>
        <dbReference type="ARBA" id="ARBA00022692"/>
    </source>
</evidence>
<feature type="domain" description="Sodium/calcium exchanger membrane region" evidence="8">
    <location>
        <begin position="6"/>
        <end position="138"/>
    </location>
</feature>
<comment type="similarity">
    <text evidence="2">Belongs to the Ca(2+):cation antiporter (CaCA) (TC 2.A.19) family. SLC24A subfamily.</text>
</comment>
<dbReference type="GO" id="GO:0005886">
    <property type="term" value="C:plasma membrane"/>
    <property type="evidence" value="ECO:0007669"/>
    <property type="project" value="TreeGrafter"/>
</dbReference>
<keyword evidence="3" id="KW-0813">Transport</keyword>
<dbReference type="Gene3D" id="1.20.1420.30">
    <property type="entry name" value="NCX, central ion-binding region"/>
    <property type="match status" value="2"/>
</dbReference>
<reference evidence="9 10" key="1">
    <citation type="submission" date="2016-05" db="EMBL/GenBank/DDBJ databases">
        <title>Nuclear genome of Blastocystis sp. subtype 1 NandII.</title>
        <authorList>
            <person name="Gentekaki E."/>
            <person name="Curtis B."/>
            <person name="Stairs C."/>
            <person name="Eme L."/>
            <person name="Herman E."/>
            <person name="Klimes V."/>
            <person name="Arias M.C."/>
            <person name="Elias M."/>
            <person name="Hilliou F."/>
            <person name="Klute M."/>
            <person name="Malik S.-B."/>
            <person name="Pightling A."/>
            <person name="Rachubinski R."/>
            <person name="Salas D."/>
            <person name="Schlacht A."/>
            <person name="Suga H."/>
            <person name="Archibald J."/>
            <person name="Ball S.G."/>
            <person name="Clark G."/>
            <person name="Dacks J."/>
            <person name="Van Der Giezen M."/>
            <person name="Tsaousis A."/>
            <person name="Roger A."/>
        </authorList>
    </citation>
    <scope>NUCLEOTIDE SEQUENCE [LARGE SCALE GENOMIC DNA]</scope>
    <source>
        <strain evidence="10">ATCC 50177 / NandII</strain>
    </source>
</reference>
<evidence type="ECO:0000256" key="5">
    <source>
        <dbReference type="ARBA" id="ARBA00022989"/>
    </source>
</evidence>
<dbReference type="InterPro" id="IPR004837">
    <property type="entry name" value="NaCa_Exmemb"/>
</dbReference>
<dbReference type="GO" id="GO:0008273">
    <property type="term" value="F:calcium, potassium:sodium antiporter activity"/>
    <property type="evidence" value="ECO:0007669"/>
    <property type="project" value="TreeGrafter"/>
</dbReference>
<dbReference type="AlphaFoldDB" id="A0A196SFQ5"/>
<dbReference type="InterPro" id="IPR004481">
    <property type="entry name" value="K/Na/Ca-exchanger"/>
</dbReference>
<proteinExistence type="inferred from homology"/>
<feature type="transmembrane region" description="Helical" evidence="7">
    <location>
        <begin position="281"/>
        <end position="302"/>
    </location>
</feature>